<gene>
    <name evidence="6" type="ORF">RGQ15_16670</name>
</gene>
<dbReference type="CDD" id="cd04666">
    <property type="entry name" value="NUDIX_DIPP2_like_Nudt4"/>
    <property type="match status" value="1"/>
</dbReference>
<accession>A0ABU2HVW4</accession>
<evidence type="ECO:0000313" key="7">
    <source>
        <dbReference type="Proteomes" id="UP001269144"/>
    </source>
</evidence>
<organism evidence="6 7">
    <name type="scientific">Paracoccus aurantius</name>
    <dbReference type="NCBI Taxonomy" id="3073814"/>
    <lineage>
        <taxon>Bacteria</taxon>
        <taxon>Pseudomonadati</taxon>
        <taxon>Pseudomonadota</taxon>
        <taxon>Alphaproteobacteria</taxon>
        <taxon>Rhodobacterales</taxon>
        <taxon>Paracoccaceae</taxon>
        <taxon>Paracoccus</taxon>
    </lineage>
</organism>
<dbReference type="Proteomes" id="UP001269144">
    <property type="component" value="Unassembled WGS sequence"/>
</dbReference>
<name>A0ABU2HVW4_9RHOB</name>
<evidence type="ECO:0000313" key="6">
    <source>
        <dbReference type="EMBL" id="MDS9469196.1"/>
    </source>
</evidence>
<dbReference type="PANTHER" id="PTHR12629">
    <property type="entry name" value="DIPHOSPHOINOSITOL POLYPHOSPHATE PHOSPHOHYDROLASE"/>
    <property type="match status" value="1"/>
</dbReference>
<dbReference type="RefSeq" id="WP_311161756.1">
    <property type="nucleotide sequence ID" value="NZ_JAVQLW010000003.1"/>
</dbReference>
<keyword evidence="4" id="KW-0460">Magnesium</keyword>
<evidence type="ECO:0000256" key="4">
    <source>
        <dbReference type="ARBA" id="ARBA00022842"/>
    </source>
</evidence>
<protein>
    <submittedName>
        <fullName evidence="6">NUDIX hydrolase</fullName>
    </submittedName>
</protein>
<dbReference type="PROSITE" id="PS51462">
    <property type="entry name" value="NUDIX"/>
    <property type="match status" value="1"/>
</dbReference>
<keyword evidence="2" id="KW-0479">Metal-binding</keyword>
<dbReference type="Pfam" id="PF00293">
    <property type="entry name" value="NUDIX"/>
    <property type="match status" value="1"/>
</dbReference>
<comment type="cofactor">
    <cofactor evidence="1">
        <name>Mg(2+)</name>
        <dbReference type="ChEBI" id="CHEBI:18420"/>
    </cofactor>
</comment>
<dbReference type="PANTHER" id="PTHR12629:SF0">
    <property type="entry name" value="DIPHOSPHOINOSITOL-POLYPHOSPHATE DIPHOSPHATASE"/>
    <property type="match status" value="1"/>
</dbReference>
<evidence type="ECO:0000256" key="1">
    <source>
        <dbReference type="ARBA" id="ARBA00001946"/>
    </source>
</evidence>
<evidence type="ECO:0000259" key="5">
    <source>
        <dbReference type="PROSITE" id="PS51462"/>
    </source>
</evidence>
<sequence>MKKRYGVICYLPGKKQDDVVLVTSRRSKRWIFPKGRKIPGMSGPASARREAYEEAGLLGRVDRRIKFRIIAEQAGSKVELMLYPMRIEKILKRWPEARHRARVIMSSRKAEKLLECSDTIRALRSVVGKRKR</sequence>
<comment type="caution">
    <text evidence="6">The sequence shown here is derived from an EMBL/GenBank/DDBJ whole genome shotgun (WGS) entry which is preliminary data.</text>
</comment>
<dbReference type="GO" id="GO:0016787">
    <property type="term" value="F:hydrolase activity"/>
    <property type="evidence" value="ECO:0007669"/>
    <property type="project" value="UniProtKB-KW"/>
</dbReference>
<evidence type="ECO:0000256" key="2">
    <source>
        <dbReference type="ARBA" id="ARBA00022723"/>
    </source>
</evidence>
<dbReference type="EMBL" id="JAVQLW010000003">
    <property type="protein sequence ID" value="MDS9469196.1"/>
    <property type="molecule type" value="Genomic_DNA"/>
</dbReference>
<keyword evidence="7" id="KW-1185">Reference proteome</keyword>
<proteinExistence type="predicted"/>
<keyword evidence="3 6" id="KW-0378">Hydrolase</keyword>
<dbReference type="SUPFAM" id="SSF55811">
    <property type="entry name" value="Nudix"/>
    <property type="match status" value="1"/>
</dbReference>
<dbReference type="InterPro" id="IPR000086">
    <property type="entry name" value="NUDIX_hydrolase_dom"/>
</dbReference>
<dbReference type="InterPro" id="IPR047198">
    <property type="entry name" value="DDP-like_NUDIX"/>
</dbReference>
<feature type="domain" description="Nudix hydrolase" evidence="5">
    <location>
        <begin position="2"/>
        <end position="129"/>
    </location>
</feature>
<reference evidence="7" key="1">
    <citation type="submission" date="2023-07" db="EMBL/GenBank/DDBJ databases">
        <title>Paracoccus sp. MBLB3053 whole genome sequence.</title>
        <authorList>
            <person name="Hwang C.Y."/>
            <person name="Cho E.-S."/>
            <person name="Seo M.-J."/>
        </authorList>
    </citation>
    <scope>NUCLEOTIDE SEQUENCE [LARGE SCALE GENOMIC DNA]</scope>
    <source>
        <strain evidence="7">MBLB3053</strain>
    </source>
</reference>
<dbReference type="InterPro" id="IPR015797">
    <property type="entry name" value="NUDIX_hydrolase-like_dom_sf"/>
</dbReference>
<evidence type="ECO:0000256" key="3">
    <source>
        <dbReference type="ARBA" id="ARBA00022801"/>
    </source>
</evidence>
<dbReference type="Gene3D" id="3.90.79.10">
    <property type="entry name" value="Nucleoside Triphosphate Pyrophosphohydrolase"/>
    <property type="match status" value="1"/>
</dbReference>